<organism evidence="2 3">
    <name type="scientific">Bacteroides clarus</name>
    <dbReference type="NCBI Taxonomy" id="626929"/>
    <lineage>
        <taxon>Bacteria</taxon>
        <taxon>Pseudomonadati</taxon>
        <taxon>Bacteroidota</taxon>
        <taxon>Bacteroidia</taxon>
        <taxon>Bacteroidales</taxon>
        <taxon>Bacteroidaceae</taxon>
        <taxon>Bacteroides</taxon>
    </lineage>
</organism>
<name>A0A1Y4JLP2_9BACE</name>
<protein>
    <submittedName>
        <fullName evidence="2">DNA repair protein</fullName>
    </submittedName>
</protein>
<comment type="caution">
    <text evidence="2">The sequence shown here is derived from an EMBL/GenBank/DDBJ whole genome shotgun (WGS) entry which is preliminary data.</text>
</comment>
<reference evidence="3" key="1">
    <citation type="submission" date="2017-04" db="EMBL/GenBank/DDBJ databases">
        <title>Function of individual gut microbiota members based on whole genome sequencing of pure cultures obtained from chicken caecum.</title>
        <authorList>
            <person name="Medvecky M."/>
            <person name="Cejkova D."/>
            <person name="Polansky O."/>
            <person name="Karasova D."/>
            <person name="Kubasova T."/>
            <person name="Cizek A."/>
            <person name="Rychlik I."/>
        </authorList>
    </citation>
    <scope>NUCLEOTIDE SEQUENCE [LARGE SCALE GENOMIC DNA]</scope>
    <source>
        <strain evidence="3">An189</strain>
    </source>
</reference>
<evidence type="ECO:0000313" key="2">
    <source>
        <dbReference type="EMBL" id="OUP31699.1"/>
    </source>
</evidence>
<sequence>MAELRIKEVCKEKGVKVMDLSTMIGVSQTNTSNIINGKVNPSLETLEKIASALNVPMWQLFASPEEVTGDNELTALIQHKKDFYKTVTIEELKKIVTEIEEKAD</sequence>
<dbReference type="InterPro" id="IPR010982">
    <property type="entry name" value="Lambda_DNA-bd_dom_sf"/>
</dbReference>
<dbReference type="Proteomes" id="UP000196587">
    <property type="component" value="Unassembled WGS sequence"/>
</dbReference>
<dbReference type="InterPro" id="IPR001387">
    <property type="entry name" value="Cro/C1-type_HTH"/>
</dbReference>
<dbReference type="SUPFAM" id="SSF47413">
    <property type="entry name" value="lambda repressor-like DNA-binding domains"/>
    <property type="match status" value="1"/>
</dbReference>
<dbReference type="SMART" id="SM00530">
    <property type="entry name" value="HTH_XRE"/>
    <property type="match status" value="1"/>
</dbReference>
<dbReference type="EMBL" id="NFKE01000019">
    <property type="protein sequence ID" value="OUP31699.1"/>
    <property type="molecule type" value="Genomic_DNA"/>
</dbReference>
<gene>
    <name evidence="2" type="ORF">B5F24_16470</name>
</gene>
<dbReference type="RefSeq" id="WP_087413645.1">
    <property type="nucleotide sequence ID" value="NZ_CAUBEL010000006.1"/>
</dbReference>
<dbReference type="AlphaFoldDB" id="A0A1Y4JLP2"/>
<dbReference type="Gene3D" id="1.10.260.40">
    <property type="entry name" value="lambda repressor-like DNA-binding domains"/>
    <property type="match status" value="1"/>
</dbReference>
<evidence type="ECO:0000313" key="3">
    <source>
        <dbReference type="Proteomes" id="UP000196587"/>
    </source>
</evidence>
<evidence type="ECO:0000259" key="1">
    <source>
        <dbReference type="PROSITE" id="PS50943"/>
    </source>
</evidence>
<dbReference type="PROSITE" id="PS50943">
    <property type="entry name" value="HTH_CROC1"/>
    <property type="match status" value="1"/>
</dbReference>
<feature type="domain" description="HTH cro/C1-type" evidence="1">
    <location>
        <begin position="6"/>
        <end position="60"/>
    </location>
</feature>
<accession>A0A1Y4JLP2</accession>
<dbReference type="GO" id="GO:0003677">
    <property type="term" value="F:DNA binding"/>
    <property type="evidence" value="ECO:0007669"/>
    <property type="project" value="InterPro"/>
</dbReference>
<dbReference type="CDD" id="cd00093">
    <property type="entry name" value="HTH_XRE"/>
    <property type="match status" value="1"/>
</dbReference>
<dbReference type="Pfam" id="PF13443">
    <property type="entry name" value="HTH_26"/>
    <property type="match status" value="1"/>
</dbReference>
<proteinExistence type="predicted"/>